<protein>
    <recommendedName>
        <fullName evidence="3">Peptidase M20 dimerisation domain-containing protein</fullName>
    </recommendedName>
</protein>
<dbReference type="Gene3D" id="3.40.630.10">
    <property type="entry name" value="Zn peptidases"/>
    <property type="match status" value="1"/>
</dbReference>
<evidence type="ECO:0000256" key="2">
    <source>
        <dbReference type="ARBA" id="ARBA00022801"/>
    </source>
</evidence>
<proteinExistence type="predicted"/>
<evidence type="ECO:0000313" key="5">
    <source>
        <dbReference type="Proteomes" id="UP001642487"/>
    </source>
</evidence>
<dbReference type="Pfam" id="PF07687">
    <property type="entry name" value="M20_dimer"/>
    <property type="match status" value="1"/>
</dbReference>
<dbReference type="Pfam" id="PF01546">
    <property type="entry name" value="Peptidase_M20"/>
    <property type="match status" value="1"/>
</dbReference>
<organism evidence="4 5">
    <name type="scientific">Citrullus colocynthis</name>
    <name type="common">colocynth</name>
    <dbReference type="NCBI Taxonomy" id="252529"/>
    <lineage>
        <taxon>Eukaryota</taxon>
        <taxon>Viridiplantae</taxon>
        <taxon>Streptophyta</taxon>
        <taxon>Embryophyta</taxon>
        <taxon>Tracheophyta</taxon>
        <taxon>Spermatophyta</taxon>
        <taxon>Magnoliopsida</taxon>
        <taxon>eudicotyledons</taxon>
        <taxon>Gunneridae</taxon>
        <taxon>Pentapetalae</taxon>
        <taxon>rosids</taxon>
        <taxon>fabids</taxon>
        <taxon>Cucurbitales</taxon>
        <taxon>Cucurbitaceae</taxon>
        <taxon>Benincaseae</taxon>
        <taxon>Citrullus</taxon>
    </lineage>
</organism>
<dbReference type="InterPro" id="IPR050072">
    <property type="entry name" value="Peptidase_M20A"/>
</dbReference>
<dbReference type="InterPro" id="IPR011650">
    <property type="entry name" value="Peptidase_M20_dimer"/>
</dbReference>
<gene>
    <name evidence="4" type="ORF">CITCOLO1_LOCUS1058</name>
</gene>
<evidence type="ECO:0000259" key="3">
    <source>
        <dbReference type="Pfam" id="PF07687"/>
    </source>
</evidence>
<reference evidence="4 5" key="1">
    <citation type="submission" date="2024-03" db="EMBL/GenBank/DDBJ databases">
        <authorList>
            <person name="Gkanogiannis A."/>
            <person name="Becerra Lopez-Lavalle L."/>
        </authorList>
    </citation>
    <scope>NUCLEOTIDE SEQUENCE [LARGE SCALE GENOMIC DNA]</scope>
</reference>
<dbReference type="InterPro" id="IPR036264">
    <property type="entry name" value="Bact_exopeptidase_dim_dom"/>
</dbReference>
<dbReference type="InterPro" id="IPR002933">
    <property type="entry name" value="Peptidase_M20"/>
</dbReference>
<dbReference type="Proteomes" id="UP001642487">
    <property type="component" value="Chromosome 1"/>
</dbReference>
<accession>A0ABP0XMU9</accession>
<keyword evidence="5" id="KW-1185">Reference proteome</keyword>
<feature type="domain" description="Peptidase M20 dimerisation" evidence="3">
    <location>
        <begin position="205"/>
        <end position="318"/>
    </location>
</feature>
<sequence length="438" mass="48092">MGSVPSIKEILGGLQKESYISLLSKLIGEAEFVQNNPPDLIPEEDKIIKHVLDILNPFSTDNGGSLVIKQVNYVCGRGNLIIEYPGTVLGKVVSFVGSHMDVVPANRDAWEFDPFSLSIDGDKLRGRGTTDCLGHVALLTELLKKIAQTKPKLKYSVVVIFIASEENNSIQGIGVEKLWADGYFDNLKGGPLYWIDTADSQPCIGTGGSIPWSVETTGKLFHSGLPNKAINALELAMDALKPIQLNFYRDFPPHPKESDYGFETPSTMKPTQWSYPGGGVNQIPGKSTIAGDVRLTPFYEVKDVITKIQSYVEDINAHVEDLESRGPVSKYTLPDEGIRGRIDVTFGEPISGIACDLDSIGYKILYNATKEVIGYVKPYSITGSLPLVRELQEEGFDVQTVGYGLTDTYHADNEYCLYSDMNNGYKVFASIISQLEEA</sequence>
<dbReference type="EMBL" id="OZ021735">
    <property type="protein sequence ID" value="CAK9309478.1"/>
    <property type="molecule type" value="Genomic_DNA"/>
</dbReference>
<dbReference type="SUPFAM" id="SSF55031">
    <property type="entry name" value="Bacterial exopeptidase dimerisation domain"/>
    <property type="match status" value="1"/>
</dbReference>
<dbReference type="Gene3D" id="3.30.70.360">
    <property type="match status" value="1"/>
</dbReference>
<name>A0ABP0XMU9_9ROSI</name>
<keyword evidence="2" id="KW-0378">Hydrolase</keyword>
<evidence type="ECO:0000313" key="4">
    <source>
        <dbReference type="EMBL" id="CAK9309478.1"/>
    </source>
</evidence>
<keyword evidence="1" id="KW-0479">Metal-binding</keyword>
<evidence type="ECO:0000256" key="1">
    <source>
        <dbReference type="ARBA" id="ARBA00022723"/>
    </source>
</evidence>
<dbReference type="PANTHER" id="PTHR43808:SF3">
    <property type="entry name" value="ACETYLORNITHINE DEACETYLASE"/>
    <property type="match status" value="1"/>
</dbReference>
<dbReference type="SUPFAM" id="SSF53187">
    <property type="entry name" value="Zn-dependent exopeptidases"/>
    <property type="match status" value="1"/>
</dbReference>
<dbReference type="PANTHER" id="PTHR43808">
    <property type="entry name" value="ACETYLORNITHINE DEACETYLASE"/>
    <property type="match status" value="1"/>
</dbReference>